<feature type="domain" description="Aminoacyl-transfer RNA synthetases class-II family profile" evidence="18">
    <location>
        <begin position="178"/>
        <end position="410"/>
    </location>
</feature>
<dbReference type="InterPro" id="IPR010978">
    <property type="entry name" value="tRNA-bd_arm"/>
</dbReference>
<evidence type="ECO:0000256" key="1">
    <source>
        <dbReference type="ARBA" id="ARBA00004496"/>
    </source>
</evidence>
<reference evidence="20" key="1">
    <citation type="submission" date="2017-09" db="EMBL/GenBank/DDBJ databases">
        <title>Depth-based differentiation of microbial function through sediment-hosted aquifers and enrichment of novel symbionts in the deep terrestrial subsurface.</title>
        <authorList>
            <person name="Probst A.J."/>
            <person name="Ladd B."/>
            <person name="Jarett J.K."/>
            <person name="Geller-Mcgrath D.E."/>
            <person name="Sieber C.M.K."/>
            <person name="Emerson J.B."/>
            <person name="Anantharaman K."/>
            <person name="Thomas B.C."/>
            <person name="Malmstrom R."/>
            <person name="Stieglmeier M."/>
            <person name="Klingl A."/>
            <person name="Woyke T."/>
            <person name="Ryan C.M."/>
            <person name="Banfield J.F."/>
        </authorList>
    </citation>
    <scope>NUCLEOTIDE SEQUENCE [LARGE SCALE GENOMIC DNA]</scope>
</reference>
<evidence type="ECO:0000256" key="7">
    <source>
        <dbReference type="ARBA" id="ARBA00022741"/>
    </source>
</evidence>
<dbReference type="SUPFAM" id="SSF46589">
    <property type="entry name" value="tRNA-binding arm"/>
    <property type="match status" value="1"/>
</dbReference>
<keyword evidence="5" id="KW-0963">Cytoplasm</keyword>
<evidence type="ECO:0000256" key="17">
    <source>
        <dbReference type="SAM" id="Coils"/>
    </source>
</evidence>
<evidence type="ECO:0000256" key="16">
    <source>
        <dbReference type="PIRSR" id="PIRSR001529-2"/>
    </source>
</evidence>
<dbReference type="InterPro" id="IPR002317">
    <property type="entry name" value="Ser-tRNA-ligase_type_1"/>
</dbReference>
<comment type="caution">
    <text evidence="19">The sequence shown here is derived from an EMBL/GenBank/DDBJ whole genome shotgun (WGS) entry which is preliminary data.</text>
</comment>
<evidence type="ECO:0000256" key="13">
    <source>
        <dbReference type="ARBA" id="ARBA00048823"/>
    </source>
</evidence>
<dbReference type="Pfam" id="PF00587">
    <property type="entry name" value="tRNA-synt_2b"/>
    <property type="match status" value="1"/>
</dbReference>
<keyword evidence="8 16" id="KW-0067">ATP-binding</keyword>
<evidence type="ECO:0000256" key="6">
    <source>
        <dbReference type="ARBA" id="ARBA00022598"/>
    </source>
</evidence>
<evidence type="ECO:0000256" key="12">
    <source>
        <dbReference type="ARBA" id="ARBA00047929"/>
    </source>
</evidence>
<comment type="similarity">
    <text evidence="3">Belongs to the class-II aminoacyl-tRNA synthetase family. Type-1 seryl-tRNA synthetase subfamily.</text>
</comment>
<evidence type="ECO:0000259" key="18">
    <source>
        <dbReference type="PROSITE" id="PS50862"/>
    </source>
</evidence>
<dbReference type="GO" id="GO:0005524">
    <property type="term" value="F:ATP binding"/>
    <property type="evidence" value="ECO:0007669"/>
    <property type="project" value="UniProtKB-KW"/>
</dbReference>
<protein>
    <recommendedName>
        <fullName evidence="11 14">Serine--tRNA ligase</fullName>
        <ecNumber evidence="4 14">6.1.1.11</ecNumber>
    </recommendedName>
</protein>
<dbReference type="NCBIfam" id="TIGR00414">
    <property type="entry name" value="serS"/>
    <property type="match status" value="1"/>
</dbReference>
<comment type="pathway">
    <text evidence="2">Aminoacyl-tRNA biosynthesis; selenocysteinyl-tRNA(Sec) biosynthesis; L-seryl-tRNA(Sec) from L-serine and tRNA(Sec): step 1/1.</text>
</comment>
<evidence type="ECO:0000256" key="8">
    <source>
        <dbReference type="ARBA" id="ARBA00022840"/>
    </source>
</evidence>
<proteinExistence type="inferred from homology"/>
<evidence type="ECO:0000256" key="5">
    <source>
        <dbReference type="ARBA" id="ARBA00022490"/>
    </source>
</evidence>
<evidence type="ECO:0000256" key="11">
    <source>
        <dbReference type="ARBA" id="ARBA00039158"/>
    </source>
</evidence>
<dbReference type="InterPro" id="IPR042103">
    <property type="entry name" value="SerRS_1_N_sf"/>
</dbReference>
<dbReference type="EMBL" id="PEZP01000043">
    <property type="protein sequence ID" value="PIT97846.1"/>
    <property type="molecule type" value="Genomic_DNA"/>
</dbReference>
<dbReference type="PIRSF" id="PIRSF001529">
    <property type="entry name" value="Ser-tRNA-synth_IIa"/>
    <property type="match status" value="1"/>
</dbReference>
<comment type="catalytic activity">
    <reaction evidence="13">
        <text>tRNA(Ser) + L-serine + ATP = L-seryl-tRNA(Ser) + AMP + diphosphate + H(+)</text>
        <dbReference type="Rhea" id="RHEA:12292"/>
        <dbReference type="Rhea" id="RHEA-COMP:9669"/>
        <dbReference type="Rhea" id="RHEA-COMP:9703"/>
        <dbReference type="ChEBI" id="CHEBI:15378"/>
        <dbReference type="ChEBI" id="CHEBI:30616"/>
        <dbReference type="ChEBI" id="CHEBI:33019"/>
        <dbReference type="ChEBI" id="CHEBI:33384"/>
        <dbReference type="ChEBI" id="CHEBI:78442"/>
        <dbReference type="ChEBI" id="CHEBI:78533"/>
        <dbReference type="ChEBI" id="CHEBI:456215"/>
        <dbReference type="EC" id="6.1.1.11"/>
    </reaction>
</comment>
<dbReference type="PROSITE" id="PS50862">
    <property type="entry name" value="AA_TRNA_LIGASE_II"/>
    <property type="match status" value="1"/>
</dbReference>
<feature type="binding site" evidence="16">
    <location>
        <begin position="351"/>
        <end position="354"/>
    </location>
    <ligand>
        <name>ATP</name>
        <dbReference type="ChEBI" id="CHEBI:30616"/>
    </ligand>
</feature>
<dbReference type="Proteomes" id="UP000230731">
    <property type="component" value="Unassembled WGS sequence"/>
</dbReference>
<feature type="site" description="Important for serine binding" evidence="15">
    <location>
        <position position="385"/>
    </location>
</feature>
<dbReference type="GO" id="GO:0005737">
    <property type="term" value="C:cytoplasm"/>
    <property type="evidence" value="ECO:0007669"/>
    <property type="project" value="UniProtKB-SubCell"/>
</dbReference>
<dbReference type="Gene3D" id="3.30.930.10">
    <property type="entry name" value="Bira Bifunctional Protein, Domain 2"/>
    <property type="match status" value="1"/>
</dbReference>
<dbReference type="PANTHER" id="PTHR43697:SF1">
    <property type="entry name" value="SERINE--TRNA LIGASE"/>
    <property type="match status" value="1"/>
</dbReference>
<keyword evidence="9" id="KW-0648">Protein biosynthesis</keyword>
<evidence type="ECO:0000256" key="10">
    <source>
        <dbReference type="ARBA" id="ARBA00023146"/>
    </source>
</evidence>
<dbReference type="Gene3D" id="1.10.287.40">
    <property type="entry name" value="Serine-tRNA synthetase, tRNA binding domain"/>
    <property type="match status" value="1"/>
</dbReference>
<evidence type="ECO:0000256" key="4">
    <source>
        <dbReference type="ARBA" id="ARBA00012840"/>
    </source>
</evidence>
<comment type="catalytic activity">
    <reaction evidence="12">
        <text>tRNA(Sec) + L-serine + ATP = L-seryl-tRNA(Sec) + AMP + diphosphate + H(+)</text>
        <dbReference type="Rhea" id="RHEA:42580"/>
        <dbReference type="Rhea" id="RHEA-COMP:9742"/>
        <dbReference type="Rhea" id="RHEA-COMP:10128"/>
        <dbReference type="ChEBI" id="CHEBI:15378"/>
        <dbReference type="ChEBI" id="CHEBI:30616"/>
        <dbReference type="ChEBI" id="CHEBI:33019"/>
        <dbReference type="ChEBI" id="CHEBI:33384"/>
        <dbReference type="ChEBI" id="CHEBI:78442"/>
        <dbReference type="ChEBI" id="CHEBI:78533"/>
        <dbReference type="ChEBI" id="CHEBI:456215"/>
        <dbReference type="EC" id="6.1.1.11"/>
    </reaction>
</comment>
<dbReference type="AlphaFoldDB" id="A0A2M6WYL1"/>
<dbReference type="GO" id="GO:0004828">
    <property type="term" value="F:serine-tRNA ligase activity"/>
    <property type="evidence" value="ECO:0007669"/>
    <property type="project" value="UniProtKB-UniRule"/>
</dbReference>
<dbReference type="PANTHER" id="PTHR43697">
    <property type="entry name" value="SERYL-TRNA SYNTHETASE"/>
    <property type="match status" value="1"/>
</dbReference>
<keyword evidence="6 19" id="KW-0436">Ligase</keyword>
<dbReference type="InterPro" id="IPR006195">
    <property type="entry name" value="aa-tRNA-synth_II"/>
</dbReference>
<gene>
    <name evidence="19" type="ORF">COT71_04080</name>
</gene>
<evidence type="ECO:0000256" key="9">
    <source>
        <dbReference type="ARBA" id="ARBA00022917"/>
    </source>
</evidence>
<evidence type="ECO:0000256" key="15">
    <source>
        <dbReference type="PIRSR" id="PIRSR001529-1"/>
    </source>
</evidence>
<organism evidence="19 20">
    <name type="scientific">Candidatus Andersenbacteria bacterium CG10_big_fil_rev_8_21_14_0_10_54_11</name>
    <dbReference type="NCBI Taxonomy" id="1974485"/>
    <lineage>
        <taxon>Bacteria</taxon>
        <taxon>Candidatus Anderseniibacteriota</taxon>
    </lineage>
</organism>
<evidence type="ECO:0000313" key="19">
    <source>
        <dbReference type="EMBL" id="PIT97846.1"/>
    </source>
</evidence>
<evidence type="ECO:0000256" key="3">
    <source>
        <dbReference type="ARBA" id="ARBA00010728"/>
    </source>
</evidence>
<dbReference type="SUPFAM" id="SSF55681">
    <property type="entry name" value="Class II aaRS and biotin synthetases"/>
    <property type="match status" value="1"/>
</dbReference>
<feature type="binding site" evidence="15">
    <location>
        <position position="287"/>
    </location>
    <ligand>
        <name>L-serine</name>
        <dbReference type="ChEBI" id="CHEBI:33384"/>
    </ligand>
</feature>
<keyword evidence="10" id="KW-0030">Aminoacyl-tRNA synthetase</keyword>
<feature type="binding site" evidence="16">
    <location>
        <begin position="264"/>
        <end position="266"/>
    </location>
    <ligand>
        <name>ATP</name>
        <dbReference type="ChEBI" id="CHEBI:30616"/>
    </ligand>
</feature>
<dbReference type="InterPro" id="IPR002314">
    <property type="entry name" value="aa-tRNA-synt_IIb"/>
</dbReference>
<feature type="binding site" evidence="15">
    <location>
        <position position="264"/>
    </location>
    <ligand>
        <name>L-serine</name>
        <dbReference type="ChEBI" id="CHEBI:33384"/>
    </ligand>
</feature>
<evidence type="ECO:0000256" key="2">
    <source>
        <dbReference type="ARBA" id="ARBA00005045"/>
    </source>
</evidence>
<feature type="coiled-coil region" evidence="17">
    <location>
        <begin position="31"/>
        <end position="94"/>
    </location>
</feature>
<sequence>MIDINLIRRDTDGVANNLARRGVSRAAVDRLKELDEEWLSLTRQVEEMRAAKNKVSDAIVAARGAEREQMIADMREVSAKLKDAEGDLKRAESERDSAWRALPNVLAEGVPDGGSDNFEIVRHGPRAVPEHAFPPKSYLELGEGNLFNLAAASRVSGSGFAYILGDLARLQIGLVAWVFDTINETIEKDADMPFTPVIPPVLIGETAMAGMGYLGNHAEEVYRTQDDLYLTGTSEQALGPMQIRNKQLETNLPQRFVGYSSCFRREAGSHGKEVRGLKRLHQFEKIEMFSFTRPEDSEKEHSFLLGRQERIMQALELPYRVITLAAGDLGAPAAKTYDIETWIPSEQRYVETHSTSNTTDYQARRLNIRFKDGNRIRHLHMLNGTALAMSRIFIALLENHQLQDGSIAVPKVLSRGHYVPFERIAANK</sequence>
<dbReference type="GO" id="GO:0006434">
    <property type="term" value="P:seryl-tRNA aminoacylation"/>
    <property type="evidence" value="ECO:0007669"/>
    <property type="project" value="UniProtKB-UniRule"/>
</dbReference>
<accession>A0A2M6WYL1</accession>
<dbReference type="InterPro" id="IPR045864">
    <property type="entry name" value="aa-tRNA-synth_II/BPL/LPL"/>
</dbReference>
<keyword evidence="7" id="KW-0547">Nucleotide-binding</keyword>
<evidence type="ECO:0000313" key="20">
    <source>
        <dbReference type="Proteomes" id="UP000230731"/>
    </source>
</evidence>
<dbReference type="PRINTS" id="PR00981">
    <property type="entry name" value="TRNASYNTHSER"/>
</dbReference>
<dbReference type="EC" id="6.1.1.11" evidence="4 14"/>
<dbReference type="Pfam" id="PF02403">
    <property type="entry name" value="Seryl_tRNA_N"/>
    <property type="match status" value="1"/>
</dbReference>
<evidence type="ECO:0000256" key="14">
    <source>
        <dbReference type="NCBIfam" id="TIGR00414"/>
    </source>
</evidence>
<feature type="binding site" evidence="15">
    <location>
        <position position="233"/>
    </location>
    <ligand>
        <name>L-serine</name>
        <dbReference type="ChEBI" id="CHEBI:33384"/>
    </ligand>
</feature>
<dbReference type="InterPro" id="IPR015866">
    <property type="entry name" value="Ser-tRNA-synth_1_N"/>
</dbReference>
<name>A0A2M6WYL1_9BACT</name>
<feature type="binding site" evidence="15">
    <location>
        <position position="383"/>
    </location>
    <ligand>
        <name>L-serine</name>
        <dbReference type="ChEBI" id="CHEBI:33384"/>
    </ligand>
</feature>
<keyword evidence="17" id="KW-0175">Coiled coil</keyword>
<comment type="subcellular location">
    <subcellularLocation>
        <location evidence="1">Cytoplasm</location>
    </subcellularLocation>
</comment>